<dbReference type="Proteomes" id="UP001194746">
    <property type="component" value="Unassembled WGS sequence"/>
</dbReference>
<feature type="region of interest" description="Disordered" evidence="3">
    <location>
        <begin position="27"/>
        <end position="48"/>
    </location>
</feature>
<reference evidence="4" key="2">
    <citation type="submission" date="2020-02" db="EMBL/GenBank/DDBJ databases">
        <authorList>
            <person name="Gilchrist C.L.M."/>
            <person name="Chooi Y.-H."/>
        </authorList>
    </citation>
    <scope>NUCLEOTIDE SEQUENCE</scope>
    <source>
        <strain evidence="4">MST-FP2251</strain>
    </source>
</reference>
<feature type="compositionally biased region" description="Low complexity" evidence="3">
    <location>
        <begin position="35"/>
        <end position="48"/>
    </location>
</feature>
<sequence>MPTVQVTKGDGRRPICERCGRASRPCSWLEGGQGPSQSPSASPLPASVSSSEDLQYVSATNPAEALQHPQVAEIFRHYIDHLAGWYDLNDRNRHFGDVVPICARHNSLLLSAILAFSAAALSSSSPGLDLWAWAESYHLESVQQLLSLTKDVDQFRTGETLAAICLLRSYEIISQNVSCQNHLQGSYSLLSSGSADLASELFNAGFWNYLREDITVALIEKRGLMIELSDAYLPQTVHAEDDFANRVTYLLGRVMNHCLGANASPLARPQWETLRSELEAWKSSLPPSFEPISTPGLHGKSVFPSLWTTSPWHASSLQYYHTGMAILHLAEPASPTANALQQMERVSTLNKTLEHHAVIVCALALSSHSAPVWVNSFGQISFCGPWIKDQQMLKEVLAAMQKWGRNTGWPVGNILASLS</sequence>
<dbReference type="PANTHER" id="PTHR37534">
    <property type="entry name" value="TRANSCRIPTIONAL ACTIVATOR PROTEIN UGA3"/>
    <property type="match status" value="1"/>
</dbReference>
<reference evidence="4" key="1">
    <citation type="journal article" date="2019" name="Beilstein J. Org. Chem.">
        <title>Nanangenines: drimane sesquiterpenoids as the dominant metabolite cohort of a novel Australian fungus, Aspergillus nanangensis.</title>
        <authorList>
            <person name="Lacey H.J."/>
            <person name="Gilchrist C.L.M."/>
            <person name="Crombie A."/>
            <person name="Kalaitzis J.A."/>
            <person name="Vuong D."/>
            <person name="Rutledge P.J."/>
            <person name="Turner P."/>
            <person name="Pitt J.I."/>
            <person name="Lacey E."/>
            <person name="Chooi Y.H."/>
            <person name="Piggott A.M."/>
        </authorList>
    </citation>
    <scope>NUCLEOTIDE SEQUENCE</scope>
    <source>
        <strain evidence="4">MST-FP2251</strain>
    </source>
</reference>
<proteinExistence type="predicted"/>
<dbReference type="EMBL" id="VCAU01000169">
    <property type="protein sequence ID" value="KAF9883339.1"/>
    <property type="molecule type" value="Genomic_DNA"/>
</dbReference>
<comment type="caution">
    <text evidence="4">The sequence shown here is derived from an EMBL/GenBank/DDBJ whole genome shotgun (WGS) entry which is preliminary data.</text>
</comment>
<keyword evidence="2" id="KW-0539">Nucleus</keyword>
<evidence type="ECO:0000313" key="5">
    <source>
        <dbReference type="Proteomes" id="UP001194746"/>
    </source>
</evidence>
<dbReference type="GO" id="GO:0000976">
    <property type="term" value="F:transcription cis-regulatory region binding"/>
    <property type="evidence" value="ECO:0007669"/>
    <property type="project" value="TreeGrafter"/>
</dbReference>
<dbReference type="AlphaFoldDB" id="A0AAD4CBD5"/>
<dbReference type="GO" id="GO:0045944">
    <property type="term" value="P:positive regulation of transcription by RNA polymerase II"/>
    <property type="evidence" value="ECO:0007669"/>
    <property type="project" value="TreeGrafter"/>
</dbReference>
<name>A0AAD4CBD5_ASPNN</name>
<evidence type="ECO:0000256" key="3">
    <source>
        <dbReference type="SAM" id="MobiDB-lite"/>
    </source>
</evidence>
<evidence type="ECO:0000256" key="2">
    <source>
        <dbReference type="ARBA" id="ARBA00023242"/>
    </source>
</evidence>
<dbReference type="GO" id="GO:0005634">
    <property type="term" value="C:nucleus"/>
    <property type="evidence" value="ECO:0007669"/>
    <property type="project" value="UniProtKB-SubCell"/>
</dbReference>
<keyword evidence="5" id="KW-1185">Reference proteome</keyword>
<organism evidence="4 5">
    <name type="scientific">Aspergillus nanangensis</name>
    <dbReference type="NCBI Taxonomy" id="2582783"/>
    <lineage>
        <taxon>Eukaryota</taxon>
        <taxon>Fungi</taxon>
        <taxon>Dikarya</taxon>
        <taxon>Ascomycota</taxon>
        <taxon>Pezizomycotina</taxon>
        <taxon>Eurotiomycetes</taxon>
        <taxon>Eurotiomycetidae</taxon>
        <taxon>Eurotiales</taxon>
        <taxon>Aspergillaceae</taxon>
        <taxon>Aspergillus</taxon>
        <taxon>Aspergillus subgen. Circumdati</taxon>
    </lineage>
</organism>
<dbReference type="InterPro" id="IPR021858">
    <property type="entry name" value="Fun_TF"/>
</dbReference>
<accession>A0AAD4CBD5</accession>
<gene>
    <name evidence="4" type="ORF">FE257_003555</name>
</gene>
<protein>
    <submittedName>
        <fullName evidence="4">Uncharacterized protein</fullName>
    </submittedName>
</protein>
<evidence type="ECO:0000256" key="1">
    <source>
        <dbReference type="ARBA" id="ARBA00004123"/>
    </source>
</evidence>
<dbReference type="PANTHER" id="PTHR37534:SF2">
    <property type="entry name" value="N-ACETYLTRANSFERASE DOMAIN-CONTAINING PROTEIN"/>
    <property type="match status" value="1"/>
</dbReference>
<dbReference type="Pfam" id="PF11951">
    <property type="entry name" value="Fungal_trans_2"/>
    <property type="match status" value="1"/>
</dbReference>
<comment type="subcellular location">
    <subcellularLocation>
        <location evidence="1">Nucleus</location>
    </subcellularLocation>
</comment>
<dbReference type="GO" id="GO:0003700">
    <property type="term" value="F:DNA-binding transcription factor activity"/>
    <property type="evidence" value="ECO:0007669"/>
    <property type="project" value="TreeGrafter"/>
</dbReference>
<evidence type="ECO:0000313" key="4">
    <source>
        <dbReference type="EMBL" id="KAF9883339.1"/>
    </source>
</evidence>